<evidence type="ECO:0000313" key="3">
    <source>
        <dbReference type="Proteomes" id="UP001589797"/>
    </source>
</evidence>
<accession>A0ABV6FVN6</accession>
<reference evidence="2 3" key="1">
    <citation type="submission" date="2024-09" db="EMBL/GenBank/DDBJ databases">
        <authorList>
            <person name="Sun Q."/>
            <person name="Mori K."/>
        </authorList>
    </citation>
    <scope>NUCLEOTIDE SEQUENCE [LARGE SCALE GENOMIC DNA]</scope>
    <source>
        <strain evidence="2 3">CCM 7650</strain>
    </source>
</reference>
<evidence type="ECO:0000313" key="2">
    <source>
        <dbReference type="EMBL" id="MFC0263893.1"/>
    </source>
</evidence>
<name>A0ABV6FVN6_9BACT</name>
<dbReference type="RefSeq" id="WP_382388402.1">
    <property type="nucleotide sequence ID" value="NZ_JBHLWI010000039.1"/>
</dbReference>
<protein>
    <recommendedName>
        <fullName evidence="4">Por secretion system C-terminal sorting domain-containing protein</fullName>
    </recommendedName>
</protein>
<feature type="chain" id="PRO_5045769369" description="Por secretion system C-terminal sorting domain-containing protein" evidence="1">
    <location>
        <begin position="20"/>
        <end position="195"/>
    </location>
</feature>
<keyword evidence="3" id="KW-1185">Reference proteome</keyword>
<comment type="caution">
    <text evidence="2">The sequence shown here is derived from an EMBL/GenBank/DDBJ whole genome shotgun (WGS) entry which is preliminary data.</text>
</comment>
<dbReference type="EMBL" id="JBHLWI010000039">
    <property type="protein sequence ID" value="MFC0263893.1"/>
    <property type="molecule type" value="Genomic_DNA"/>
</dbReference>
<keyword evidence="1" id="KW-0732">Signal</keyword>
<proteinExistence type="predicted"/>
<feature type="signal peptide" evidence="1">
    <location>
        <begin position="1"/>
        <end position="19"/>
    </location>
</feature>
<gene>
    <name evidence="2" type="ORF">ACFFIP_14460</name>
</gene>
<evidence type="ECO:0000256" key="1">
    <source>
        <dbReference type="SAM" id="SignalP"/>
    </source>
</evidence>
<evidence type="ECO:0008006" key="4">
    <source>
        <dbReference type="Google" id="ProtNLM"/>
    </source>
</evidence>
<dbReference type="Proteomes" id="UP001589797">
    <property type="component" value="Unassembled WGS sequence"/>
</dbReference>
<organism evidence="2 3">
    <name type="scientific">Fontibacter flavus</name>
    <dbReference type="NCBI Taxonomy" id="654838"/>
    <lineage>
        <taxon>Bacteria</taxon>
        <taxon>Pseudomonadati</taxon>
        <taxon>Bacteroidota</taxon>
        <taxon>Cytophagia</taxon>
        <taxon>Cytophagales</taxon>
        <taxon>Cyclobacteriaceae</taxon>
        <taxon>Fontibacter</taxon>
    </lineage>
</organism>
<sequence length="195" mass="21774">MRVLFTFIMAIGVIYSTMANDAGNLPEKAPVSLRKVDQNKVQLLYGILPEGTVTVKIYDANNALVQKDRITAKTAFARYYDVSQLTPGNYTMEVIDGTSVVDYLQLQVNPASPAPVIYSRLEKVENNSYKLLVNSLLPTAMSVLVFENDRLVHEEKLNDVSGFQKLYKLQGISPTAKVEFFVKTNEGYAKTLAIR</sequence>